<evidence type="ECO:0000313" key="2">
    <source>
        <dbReference type="EMBL" id="GAA3992691.1"/>
    </source>
</evidence>
<keyword evidence="1" id="KW-1133">Transmembrane helix</keyword>
<evidence type="ECO:0000313" key="3">
    <source>
        <dbReference type="Proteomes" id="UP001500742"/>
    </source>
</evidence>
<organism evidence="2 3">
    <name type="scientific">Mucilaginibacter dorajii</name>
    <dbReference type="NCBI Taxonomy" id="692994"/>
    <lineage>
        <taxon>Bacteria</taxon>
        <taxon>Pseudomonadati</taxon>
        <taxon>Bacteroidota</taxon>
        <taxon>Sphingobacteriia</taxon>
        <taxon>Sphingobacteriales</taxon>
        <taxon>Sphingobacteriaceae</taxon>
        <taxon>Mucilaginibacter</taxon>
    </lineage>
</organism>
<reference evidence="3" key="1">
    <citation type="journal article" date="2019" name="Int. J. Syst. Evol. Microbiol.">
        <title>The Global Catalogue of Microorganisms (GCM) 10K type strain sequencing project: providing services to taxonomists for standard genome sequencing and annotation.</title>
        <authorList>
            <consortium name="The Broad Institute Genomics Platform"/>
            <consortium name="The Broad Institute Genome Sequencing Center for Infectious Disease"/>
            <person name="Wu L."/>
            <person name="Ma J."/>
        </authorList>
    </citation>
    <scope>NUCLEOTIDE SEQUENCE [LARGE SCALE GENOMIC DNA]</scope>
    <source>
        <strain evidence="3">JCM 16601</strain>
    </source>
</reference>
<name>A0ABP7R512_9SPHI</name>
<feature type="transmembrane region" description="Helical" evidence="1">
    <location>
        <begin position="216"/>
        <end position="234"/>
    </location>
</feature>
<feature type="transmembrane region" description="Helical" evidence="1">
    <location>
        <begin position="39"/>
        <end position="58"/>
    </location>
</feature>
<protein>
    <submittedName>
        <fullName evidence="2">Uncharacterized protein</fullName>
    </submittedName>
</protein>
<feature type="transmembrane region" description="Helical" evidence="1">
    <location>
        <begin position="70"/>
        <end position="87"/>
    </location>
</feature>
<dbReference type="Proteomes" id="UP001500742">
    <property type="component" value="Unassembled WGS sequence"/>
</dbReference>
<feature type="transmembrane region" description="Helical" evidence="1">
    <location>
        <begin position="186"/>
        <end position="210"/>
    </location>
</feature>
<proteinExistence type="predicted"/>
<sequence length="341" mass="38215">MPATSLFRNVILISIIAILIFFGGWILLHAVALNVRDKVADGLLADFIVTFPALYYLIIIRPSKASAKRLLFVISICSVIAYLLLPAQQKTYILQIRKLSALAELLFIIYAFTKINRLRVAYKVQKALLPDPIYNLRLAMTNTLGDSLGVKIIASELAVLKYGLLSWKQEQPALTQSRSFSTHKDYGYIAIWCILFVAIMVETFAFHLLLLKWSHMAAMIATGLTLYGVIFLVADLSAVIKRKVEINQTTLLLRTGLRWRAIVDIANISSVSKIVNDYHSDESYLKGGIIKSSGNLLITFKKPVQVDKLYGKSKMVSTILMNIDSYEAFAEMINNGMKTLN</sequence>
<keyword evidence="1" id="KW-0472">Membrane</keyword>
<evidence type="ECO:0000256" key="1">
    <source>
        <dbReference type="SAM" id="Phobius"/>
    </source>
</evidence>
<keyword evidence="3" id="KW-1185">Reference proteome</keyword>
<dbReference type="EMBL" id="BAAAZC010000049">
    <property type="protein sequence ID" value="GAA3992691.1"/>
    <property type="molecule type" value="Genomic_DNA"/>
</dbReference>
<feature type="transmembrane region" description="Helical" evidence="1">
    <location>
        <begin position="93"/>
        <end position="113"/>
    </location>
</feature>
<comment type="caution">
    <text evidence="2">The sequence shown here is derived from an EMBL/GenBank/DDBJ whole genome shotgun (WGS) entry which is preliminary data.</text>
</comment>
<gene>
    <name evidence="2" type="ORF">GCM10022210_53040</name>
</gene>
<feature type="transmembrane region" description="Helical" evidence="1">
    <location>
        <begin position="12"/>
        <end position="33"/>
    </location>
</feature>
<dbReference type="RefSeq" id="WP_259097344.1">
    <property type="nucleotide sequence ID" value="NZ_BAAAZC010000049.1"/>
</dbReference>
<accession>A0ABP7R512</accession>
<keyword evidence="1" id="KW-0812">Transmembrane</keyword>